<comment type="function">
    <text evidence="9">Catalyzes an amino-pyrimidine hydrolysis reaction at the C5' of the pyrimidine moiety of thiamine compounds, a reaction that is part of a thiamine salvage pathway.</text>
</comment>
<evidence type="ECO:0000256" key="8">
    <source>
        <dbReference type="ARBA" id="ARBA00048337"/>
    </source>
</evidence>
<dbReference type="Gene3D" id="1.20.910.10">
    <property type="entry name" value="Heme oxygenase-like"/>
    <property type="match status" value="1"/>
</dbReference>
<keyword evidence="9" id="KW-0378">Hydrolase</keyword>
<dbReference type="InterPro" id="IPR050967">
    <property type="entry name" value="Thiamine_Salvage_TenA"/>
</dbReference>
<comment type="catalytic activity">
    <reaction evidence="1 9">
        <text>4-amino-5-aminomethyl-2-methylpyrimidine + H2O = 4-amino-5-hydroxymethyl-2-methylpyrimidine + NH4(+)</text>
        <dbReference type="Rhea" id="RHEA:31799"/>
        <dbReference type="ChEBI" id="CHEBI:15377"/>
        <dbReference type="ChEBI" id="CHEBI:16892"/>
        <dbReference type="ChEBI" id="CHEBI:28938"/>
        <dbReference type="ChEBI" id="CHEBI:63416"/>
        <dbReference type="EC" id="3.5.99.2"/>
    </reaction>
</comment>
<reference evidence="11 12" key="1">
    <citation type="submission" date="2020-12" db="EMBL/GenBank/DDBJ databases">
        <title>Taxonomic evaluation of the Bacillus sporothermodurans group of bacteria based on whole genome sequences.</title>
        <authorList>
            <person name="Fiedler G."/>
            <person name="Herbstmann A.-D."/>
            <person name="Doll E."/>
            <person name="Wenning M."/>
            <person name="Brinks E."/>
            <person name="Kabisch J."/>
            <person name="Breitenwieser F."/>
            <person name="Lappann M."/>
            <person name="Boehnlein C."/>
            <person name="Franz C."/>
        </authorList>
    </citation>
    <scope>NUCLEOTIDE SEQUENCE [LARGE SCALE GENOMIC DNA]</scope>
    <source>
        <strain evidence="11 12">DSM 10599</strain>
    </source>
</reference>
<dbReference type="InterPro" id="IPR027574">
    <property type="entry name" value="Thiaminase_II"/>
</dbReference>
<name>A0AB37HGK9_9BACI</name>
<evidence type="ECO:0000259" key="10">
    <source>
        <dbReference type="Pfam" id="PF03070"/>
    </source>
</evidence>
<dbReference type="InterPro" id="IPR016084">
    <property type="entry name" value="Haem_Oase-like_multi-hlx"/>
</dbReference>
<evidence type="ECO:0000256" key="5">
    <source>
        <dbReference type="ARBA" id="ARBA00012684"/>
    </source>
</evidence>
<dbReference type="SUPFAM" id="SSF48613">
    <property type="entry name" value="Heme oxygenase-like"/>
    <property type="match status" value="1"/>
</dbReference>
<organism evidence="11 12">
    <name type="scientific">Heyndrickxia sporothermodurans</name>
    <dbReference type="NCBI Taxonomy" id="46224"/>
    <lineage>
        <taxon>Bacteria</taxon>
        <taxon>Bacillati</taxon>
        <taxon>Bacillota</taxon>
        <taxon>Bacilli</taxon>
        <taxon>Bacillales</taxon>
        <taxon>Bacillaceae</taxon>
        <taxon>Heyndrickxia</taxon>
    </lineage>
</organism>
<dbReference type="RefSeq" id="WP_066229482.1">
    <property type="nucleotide sequence ID" value="NZ_CP066701.1"/>
</dbReference>
<dbReference type="Pfam" id="PF03070">
    <property type="entry name" value="TENA_THI-4"/>
    <property type="match status" value="1"/>
</dbReference>
<keyword evidence="7 9" id="KW-0784">Thiamine biosynthesis</keyword>
<dbReference type="GO" id="GO:0005829">
    <property type="term" value="C:cytosol"/>
    <property type="evidence" value="ECO:0007669"/>
    <property type="project" value="TreeGrafter"/>
</dbReference>
<proteinExistence type="inferred from homology"/>
<dbReference type="GO" id="GO:0050334">
    <property type="term" value="F:thiaminase activity"/>
    <property type="evidence" value="ECO:0007669"/>
    <property type="project" value="UniProtKB-EC"/>
</dbReference>
<dbReference type="EC" id="3.5.99.2" evidence="5 9"/>
<comment type="pathway">
    <text evidence="2 9">Cofactor biosynthesis; thiamine diphosphate biosynthesis.</text>
</comment>
<feature type="domain" description="Thiaminase-2/PQQC" evidence="10">
    <location>
        <begin position="15"/>
        <end position="223"/>
    </location>
</feature>
<dbReference type="PANTHER" id="PTHR43198:SF2">
    <property type="entry name" value="SI:CH1073-67J19.1-RELATED"/>
    <property type="match status" value="1"/>
</dbReference>
<dbReference type="InterPro" id="IPR004305">
    <property type="entry name" value="Thiaminase-2/PQQC"/>
</dbReference>
<evidence type="ECO:0000256" key="1">
    <source>
        <dbReference type="ARBA" id="ARBA00001881"/>
    </source>
</evidence>
<dbReference type="NCBIfam" id="TIGR04306">
    <property type="entry name" value="salvage_TenA"/>
    <property type="match status" value="1"/>
</dbReference>
<evidence type="ECO:0000256" key="4">
    <source>
        <dbReference type="ARBA" id="ARBA00011881"/>
    </source>
</evidence>
<evidence type="ECO:0000256" key="9">
    <source>
        <dbReference type="RuleBase" id="RU363093"/>
    </source>
</evidence>
<dbReference type="GO" id="GO:0009228">
    <property type="term" value="P:thiamine biosynthetic process"/>
    <property type="evidence" value="ECO:0007669"/>
    <property type="project" value="UniProtKB-KW"/>
</dbReference>
<evidence type="ECO:0000256" key="6">
    <source>
        <dbReference type="ARBA" id="ARBA00013647"/>
    </source>
</evidence>
<evidence type="ECO:0000256" key="3">
    <source>
        <dbReference type="ARBA" id="ARBA00010264"/>
    </source>
</evidence>
<comment type="catalytic activity">
    <reaction evidence="8 9">
        <text>thiamine + H2O = 5-(2-hydroxyethyl)-4-methylthiazole + 4-amino-5-hydroxymethyl-2-methylpyrimidine + H(+)</text>
        <dbReference type="Rhea" id="RHEA:17509"/>
        <dbReference type="ChEBI" id="CHEBI:15377"/>
        <dbReference type="ChEBI" id="CHEBI:15378"/>
        <dbReference type="ChEBI" id="CHEBI:16892"/>
        <dbReference type="ChEBI" id="CHEBI:17957"/>
        <dbReference type="ChEBI" id="CHEBI:18385"/>
        <dbReference type="EC" id="3.5.99.2"/>
    </reaction>
</comment>
<evidence type="ECO:0000313" key="11">
    <source>
        <dbReference type="EMBL" id="QQX27560.1"/>
    </source>
</evidence>
<dbReference type="GeneID" id="62498607"/>
<dbReference type="Proteomes" id="UP000595512">
    <property type="component" value="Chromosome"/>
</dbReference>
<dbReference type="PANTHER" id="PTHR43198">
    <property type="entry name" value="BIFUNCTIONAL TH2 PROTEIN"/>
    <property type="match status" value="1"/>
</dbReference>
<gene>
    <name evidence="11" type="primary">tenA</name>
    <name evidence="11" type="ORF">JGZ69_18720</name>
</gene>
<dbReference type="AlphaFoldDB" id="A0AB37HGK9"/>
<evidence type="ECO:0000256" key="7">
    <source>
        <dbReference type="ARBA" id="ARBA00022977"/>
    </source>
</evidence>
<protein>
    <recommendedName>
        <fullName evidence="6 9">Aminopyrimidine aminohydrolase</fullName>
        <ecNumber evidence="5 9">3.5.99.2</ecNumber>
    </recommendedName>
</protein>
<comment type="subunit">
    <text evidence="4">Homotetramer.</text>
</comment>
<dbReference type="EMBL" id="CP066701">
    <property type="protein sequence ID" value="QQX27560.1"/>
    <property type="molecule type" value="Genomic_DNA"/>
</dbReference>
<evidence type="ECO:0000313" key="12">
    <source>
        <dbReference type="Proteomes" id="UP000595512"/>
    </source>
</evidence>
<accession>A0AB37HGK9</accession>
<sequence>MTMTQGKLFTDRLYRNAQPIWNKNHQHPFVQGIGDGSLPIELFAYYMKQDYVYLIEYSKLFAIGTQKAKDLQTMQKFSHSLHSILHFEMDLHRKYAKEFGISEEELEQVKPTPINLAYTNYMVNVSLNGSLAEVVSCLLPCAWDYWEIGKLLKKQHHHQIKSNPYSHWIETYSSDEFGSVALWLIKLMNQLTEGTREHELVSLEKHFQMTSRFEYMFWDMVYHQEEWPL</sequence>
<dbReference type="CDD" id="cd19366">
    <property type="entry name" value="TenA_C_BhTenA-like"/>
    <property type="match status" value="1"/>
</dbReference>
<evidence type="ECO:0000256" key="2">
    <source>
        <dbReference type="ARBA" id="ARBA00004948"/>
    </source>
</evidence>
<dbReference type="KEGG" id="hspo:JGZ69_18720"/>
<comment type="similarity">
    <text evidence="3 9">Belongs to the TenA family.</text>
</comment>